<reference evidence="1 2" key="1">
    <citation type="journal article" date="2015" name="Stand. Genomic Sci.">
        <title>Genomic Encyclopedia of Bacterial and Archaeal Type Strains, Phase III: the genomes of soil and plant-associated and newly described type strains.</title>
        <authorList>
            <person name="Whitman W.B."/>
            <person name="Woyke T."/>
            <person name="Klenk H.P."/>
            <person name="Zhou Y."/>
            <person name="Lilburn T.G."/>
            <person name="Beck B.J."/>
            <person name="De Vos P."/>
            <person name="Vandamme P."/>
            <person name="Eisen J.A."/>
            <person name="Garrity G."/>
            <person name="Hugenholtz P."/>
            <person name="Kyrpides N.C."/>
        </authorList>
    </citation>
    <scope>NUCLEOTIDE SEQUENCE [LARGE SCALE GENOMIC DNA]</scope>
    <source>
        <strain evidence="1 2">CGMCC 1.2546</strain>
    </source>
</reference>
<sequence length="760" mass="81884">MVKPVPPTVRGMITPGSMAIEVSGYIQGAVVVLLRDGNDVLGKGAPDNNRVKLEKSLSEGQSVTALQEFGGETSDQSDPVPVLGLPATLPRLELETFPSTLLSTAIFRKTLSGATVYVRNAQGQDVAKGIADASMVFADFNLSTPLHTGEQLSAVQVIGDSISVEELTPPLVNTADKTIADPALSEPLMACAINQTFLAAAPAAITDIINVSADGSRTEKFFYVNPSPSFEGMPSPPLAQGTLYVTQKLPRLDLKSGEVKYEVVPRTKPNTPSILNRYCYLVEKFKVSGLEPGATVFFEVDFFAGPQGQIFGIGGAQYIEQDFKVPRELFGTGNVKSFRVKQTICGIESDWSAPVEDSPSADAKDPPPRIVEQVYDCVNILRVKDTRVGYEVQAYDADTGRTLSAPVVAGSDSTEIALWGELASTKTKRVRVHHYGCTGDYNVFADVHDVTDPLQAPTIDKVLRPGQRSIKVRDCIIGAWIELFVKGIFRCRAKATDFEMTLALPGTESLPADGKAFARQRLCAHSADSFVASIYKGKLYGKFLPEEPRPGYGVTVQAIDEFEQQVTGLPVQLTPNYQSGLVSGGSFLVPGYGDLPDKVLAKILGEPSYNDVELTILLAPPEPPPAQALGLHLINNEFYNAPLKITKAAWSVTFEWGGSDTKQGIDVNIEVPAFPQGTTFGRIYVSLTIDWTAQGVYGGYVIRPTSGSKLAVSNLEVGWPDPSYSGNFSVLLDWIVHQTPTEGTVEPVIAVVKDAESINN</sequence>
<comment type="caution">
    <text evidence="1">The sequence shown here is derived from an EMBL/GenBank/DDBJ whole genome shotgun (WGS) entry which is preliminary data.</text>
</comment>
<evidence type="ECO:0000313" key="1">
    <source>
        <dbReference type="EMBL" id="TWI22261.1"/>
    </source>
</evidence>
<accession>A0A562MRQ2</accession>
<organism evidence="1 2">
    <name type="scientific">Mesorhizobium tianshanense</name>
    <dbReference type="NCBI Taxonomy" id="39844"/>
    <lineage>
        <taxon>Bacteria</taxon>
        <taxon>Pseudomonadati</taxon>
        <taxon>Pseudomonadota</taxon>
        <taxon>Alphaproteobacteria</taxon>
        <taxon>Hyphomicrobiales</taxon>
        <taxon>Phyllobacteriaceae</taxon>
        <taxon>Mesorhizobium</taxon>
    </lineage>
</organism>
<dbReference type="Proteomes" id="UP000317122">
    <property type="component" value="Unassembled WGS sequence"/>
</dbReference>
<name>A0A562MRQ2_9HYPH</name>
<proteinExistence type="predicted"/>
<protein>
    <submittedName>
        <fullName evidence="1">Uncharacterized protein</fullName>
    </submittedName>
</protein>
<dbReference type="OrthoDB" id="8673369at2"/>
<dbReference type="EMBL" id="VLKT01000067">
    <property type="protein sequence ID" value="TWI22261.1"/>
    <property type="molecule type" value="Genomic_DNA"/>
</dbReference>
<dbReference type="AlphaFoldDB" id="A0A562MRQ2"/>
<gene>
    <name evidence="1" type="ORF">IQ26_06694</name>
</gene>
<evidence type="ECO:0000313" key="2">
    <source>
        <dbReference type="Proteomes" id="UP000317122"/>
    </source>
</evidence>
<keyword evidence="2" id="KW-1185">Reference proteome</keyword>
<dbReference type="RefSeq" id="WP_145722639.1">
    <property type="nucleotide sequence ID" value="NZ_BSPF01000038.1"/>
</dbReference>